<feature type="signal peptide" evidence="3">
    <location>
        <begin position="1"/>
        <end position="22"/>
    </location>
</feature>
<comment type="similarity">
    <text evidence="1">Belongs to the AIM6 family.</text>
</comment>
<sequence length="312" mass="33965">MKFNALQTVLALLAQLVVLTHARATINQQILSLKEANSTLIQYPTQITQNIVPKAIHSHNDYWRDVPLLTALSLGVASVEADVWLVNGTLFVGHEVQALTKDRTFDSLYVQPILQVLQVTNHRSPFTVNQTGANGVFDMDGGLPLQLLIDMKTDGPSTLPFVVKALQPLREKGFLTTFANGTLTVNQVTAVGTGNTPLDGVKALEPRDVFFDAPLTQLNDPSLNTTFDSTISPLASTDWESAIGWSGIGSISESQLGNLTQFIADAHALGIKARFWDTPEWPIFARNAIWQVLADNGADWLNADDLEAASSF</sequence>
<name>A0A4Q9Q4B8_9APHY</name>
<dbReference type="PANTHER" id="PTHR31571:SF1">
    <property type="entry name" value="ALTERED INHERITANCE OF MITOCHONDRIA PROTEIN 6"/>
    <property type="match status" value="1"/>
</dbReference>
<dbReference type="EMBL" id="ML145095">
    <property type="protein sequence ID" value="TBU62029.1"/>
    <property type="molecule type" value="Genomic_DNA"/>
</dbReference>
<gene>
    <name evidence="4" type="ORF">BD310DRAFT_811645</name>
</gene>
<evidence type="ECO:0000256" key="2">
    <source>
        <dbReference type="ARBA" id="ARBA00014286"/>
    </source>
</evidence>
<dbReference type="InterPro" id="IPR051236">
    <property type="entry name" value="HAT_RTT109-like"/>
</dbReference>
<dbReference type="SUPFAM" id="SSF51695">
    <property type="entry name" value="PLC-like phosphodiesterases"/>
    <property type="match status" value="1"/>
</dbReference>
<dbReference type="InterPro" id="IPR039559">
    <property type="entry name" value="AIM6_PI-PLC-like_dom"/>
</dbReference>
<dbReference type="CDD" id="cd08577">
    <property type="entry name" value="PI-PLCc_GDPD_SF_unchar3"/>
    <property type="match status" value="1"/>
</dbReference>
<protein>
    <recommendedName>
        <fullName evidence="2">Altered inheritance of mitochondria protein 6</fullName>
    </recommendedName>
</protein>
<evidence type="ECO:0000256" key="3">
    <source>
        <dbReference type="SAM" id="SignalP"/>
    </source>
</evidence>
<dbReference type="Proteomes" id="UP000292082">
    <property type="component" value="Unassembled WGS sequence"/>
</dbReference>
<dbReference type="GO" id="GO:0006629">
    <property type="term" value="P:lipid metabolic process"/>
    <property type="evidence" value="ECO:0007669"/>
    <property type="project" value="InterPro"/>
</dbReference>
<dbReference type="STRING" id="114155.A0A4Q9Q4B8"/>
<dbReference type="PANTHER" id="PTHR31571">
    <property type="entry name" value="ALTERED INHERITANCE OF MITOCHONDRIA PROTEIN 6"/>
    <property type="match status" value="1"/>
</dbReference>
<feature type="chain" id="PRO_5020210037" description="Altered inheritance of mitochondria protein 6" evidence="3">
    <location>
        <begin position="23"/>
        <end position="312"/>
    </location>
</feature>
<reference evidence="4 5" key="1">
    <citation type="submission" date="2019-01" db="EMBL/GenBank/DDBJ databases">
        <title>Draft genome sequences of three monokaryotic isolates of the white-rot basidiomycete fungus Dichomitus squalens.</title>
        <authorList>
            <consortium name="DOE Joint Genome Institute"/>
            <person name="Lopez S.C."/>
            <person name="Andreopoulos B."/>
            <person name="Pangilinan J."/>
            <person name="Lipzen A."/>
            <person name="Riley R."/>
            <person name="Ahrendt S."/>
            <person name="Ng V."/>
            <person name="Barry K."/>
            <person name="Daum C."/>
            <person name="Grigoriev I.V."/>
            <person name="Hilden K.S."/>
            <person name="Makela M.R."/>
            <person name="de Vries R.P."/>
        </authorList>
    </citation>
    <scope>NUCLEOTIDE SEQUENCE [LARGE SCALE GENOMIC DNA]</scope>
    <source>
        <strain evidence="4 5">CBS 464.89</strain>
    </source>
</reference>
<evidence type="ECO:0000313" key="5">
    <source>
        <dbReference type="Proteomes" id="UP000292082"/>
    </source>
</evidence>
<proteinExistence type="inferred from homology"/>
<organism evidence="4 5">
    <name type="scientific">Dichomitus squalens</name>
    <dbReference type="NCBI Taxonomy" id="114155"/>
    <lineage>
        <taxon>Eukaryota</taxon>
        <taxon>Fungi</taxon>
        <taxon>Dikarya</taxon>
        <taxon>Basidiomycota</taxon>
        <taxon>Agaricomycotina</taxon>
        <taxon>Agaricomycetes</taxon>
        <taxon>Polyporales</taxon>
        <taxon>Polyporaceae</taxon>
        <taxon>Dichomitus</taxon>
    </lineage>
</organism>
<dbReference type="InterPro" id="IPR017946">
    <property type="entry name" value="PLC-like_Pdiesterase_TIM-brl"/>
</dbReference>
<keyword evidence="3" id="KW-0732">Signal</keyword>
<keyword evidence="5" id="KW-1185">Reference proteome</keyword>
<dbReference type="AlphaFoldDB" id="A0A4Q9Q4B8"/>
<evidence type="ECO:0000256" key="1">
    <source>
        <dbReference type="ARBA" id="ARBA00008858"/>
    </source>
</evidence>
<evidence type="ECO:0000313" key="4">
    <source>
        <dbReference type="EMBL" id="TBU62029.1"/>
    </source>
</evidence>
<dbReference type="GO" id="GO:0008081">
    <property type="term" value="F:phosphoric diester hydrolase activity"/>
    <property type="evidence" value="ECO:0007669"/>
    <property type="project" value="InterPro"/>
</dbReference>
<accession>A0A4Q9Q4B8</accession>